<gene>
    <name evidence="1" type="ORF">N781_14375</name>
</gene>
<accession>A0A0A5G5T3</accession>
<dbReference type="EMBL" id="AVPE01000033">
    <property type="protein sequence ID" value="KGX87419.1"/>
    <property type="molecule type" value="Genomic_DNA"/>
</dbReference>
<evidence type="ECO:0000313" key="2">
    <source>
        <dbReference type="Proteomes" id="UP000030528"/>
    </source>
</evidence>
<name>A0A0A5G5T3_9BACI</name>
<dbReference type="Proteomes" id="UP000030528">
    <property type="component" value="Unassembled WGS sequence"/>
</dbReference>
<dbReference type="AlphaFoldDB" id="A0A0A5G5T3"/>
<comment type="caution">
    <text evidence="1">The sequence shown here is derived from an EMBL/GenBank/DDBJ whole genome shotgun (WGS) entry which is preliminary data.</text>
</comment>
<proteinExistence type="predicted"/>
<keyword evidence="2" id="KW-1185">Reference proteome</keyword>
<sequence>MQGLDRRGNVLFGKTGEKNLDNLFIIAQINCCGGEEDG</sequence>
<evidence type="ECO:0000313" key="1">
    <source>
        <dbReference type="EMBL" id="KGX87419.1"/>
    </source>
</evidence>
<reference evidence="1 2" key="1">
    <citation type="submission" date="2013-08" db="EMBL/GenBank/DDBJ databases">
        <authorList>
            <person name="Huang J."/>
            <person name="Wang G."/>
        </authorList>
    </citation>
    <scope>NUCLEOTIDE SEQUENCE [LARGE SCALE GENOMIC DNA]</scope>
    <source>
        <strain evidence="1 2">JSM 076056</strain>
    </source>
</reference>
<organism evidence="1 2">
    <name type="scientific">Pontibacillus halophilus JSM 076056 = DSM 19796</name>
    <dbReference type="NCBI Taxonomy" id="1385510"/>
    <lineage>
        <taxon>Bacteria</taxon>
        <taxon>Bacillati</taxon>
        <taxon>Bacillota</taxon>
        <taxon>Bacilli</taxon>
        <taxon>Bacillales</taxon>
        <taxon>Bacillaceae</taxon>
        <taxon>Pontibacillus</taxon>
    </lineage>
</organism>
<protein>
    <submittedName>
        <fullName evidence="1">Uncharacterized protein</fullName>
    </submittedName>
</protein>